<dbReference type="AlphaFoldDB" id="D0WFQ3"/>
<reference evidence="3" key="1">
    <citation type="submission" date="2009-10" db="EMBL/GenBank/DDBJ databases">
        <authorList>
            <person name="Weinstock G."/>
            <person name="Sodergren E."/>
            <person name="Clifton S."/>
            <person name="Fulton L."/>
            <person name="Fulton B."/>
            <person name="Courtney L."/>
            <person name="Fronick C."/>
            <person name="Harrison M."/>
            <person name="Strong C."/>
            <person name="Farmer C."/>
            <person name="Delahaunty K."/>
            <person name="Markovic C."/>
            <person name="Hall O."/>
            <person name="Minx P."/>
            <person name="Tomlinson C."/>
            <person name="Mitreva M."/>
            <person name="Nelson J."/>
            <person name="Hou S."/>
            <person name="Wollam A."/>
            <person name="Pepin K.H."/>
            <person name="Johnson M."/>
            <person name="Bhonagiri V."/>
            <person name="Nash W.E."/>
            <person name="Warren W."/>
            <person name="Chinwalla A."/>
            <person name="Mardis E.R."/>
            <person name="Wilson R.K."/>
        </authorList>
    </citation>
    <scope>NUCLEOTIDE SEQUENCE [LARGE SCALE GENOMIC DNA]</scope>
    <source>
        <strain evidence="3">ATCC 700122</strain>
    </source>
</reference>
<dbReference type="Gene3D" id="3.40.50.11590">
    <property type="match status" value="1"/>
</dbReference>
<dbReference type="Proteomes" id="UP000006001">
    <property type="component" value="Unassembled WGS sequence"/>
</dbReference>
<gene>
    <name evidence="3" type="ORF">HMPREF0762_00653</name>
</gene>
<dbReference type="Pfam" id="PF04016">
    <property type="entry name" value="DUF364"/>
    <property type="match status" value="1"/>
</dbReference>
<dbReference type="RefSeq" id="WP_006361898.1">
    <property type="nucleotide sequence ID" value="NZ_GG700630.1"/>
</dbReference>
<accession>D0WFQ3</accession>
<proteinExistence type="predicted"/>
<dbReference type="OrthoDB" id="9806942at2"/>
<evidence type="ECO:0008006" key="5">
    <source>
        <dbReference type="Google" id="ProtNLM"/>
    </source>
</evidence>
<dbReference type="EMBL" id="ACUX02000006">
    <property type="protein sequence ID" value="EEZ61316.1"/>
    <property type="molecule type" value="Genomic_DNA"/>
</dbReference>
<dbReference type="SUPFAM" id="SSF159713">
    <property type="entry name" value="Dhaf3308-like"/>
    <property type="match status" value="1"/>
</dbReference>
<evidence type="ECO:0000313" key="3">
    <source>
        <dbReference type="EMBL" id="EEZ61316.1"/>
    </source>
</evidence>
<protein>
    <recommendedName>
        <fullName evidence="5">Heavy-metal chelation domain-containing protein</fullName>
    </recommendedName>
</protein>
<dbReference type="HOGENOM" id="CLU_076326_0_0_11"/>
<evidence type="ECO:0000313" key="4">
    <source>
        <dbReference type="Proteomes" id="UP000006001"/>
    </source>
</evidence>
<dbReference type="InterPro" id="IPR007161">
    <property type="entry name" value="DUF364"/>
</dbReference>
<dbReference type="eggNOG" id="COG2014">
    <property type="taxonomic scope" value="Bacteria"/>
</dbReference>
<organism evidence="3 4">
    <name type="scientific">Slackia exigua (strain ATCC 700122 / DSM 15923 / CIP 105133 / JCM 11022 / KCTC 5966 / S-7)</name>
    <dbReference type="NCBI Taxonomy" id="649764"/>
    <lineage>
        <taxon>Bacteria</taxon>
        <taxon>Bacillati</taxon>
        <taxon>Actinomycetota</taxon>
        <taxon>Coriobacteriia</taxon>
        <taxon>Eggerthellales</taxon>
        <taxon>Eggerthellaceae</taxon>
        <taxon>Slackia</taxon>
    </lineage>
</organism>
<dbReference type="InterPro" id="IPR025251">
    <property type="entry name" value="DUF4213"/>
</dbReference>
<dbReference type="Gene3D" id="3.30.390.100">
    <property type="match status" value="1"/>
</dbReference>
<dbReference type="GeneID" id="85007260"/>
<keyword evidence="4" id="KW-1185">Reference proteome</keyword>
<feature type="domain" description="DUF4213" evidence="2">
    <location>
        <begin position="6"/>
        <end position="86"/>
    </location>
</feature>
<sequence length="257" mass="28627">MTWRLYDALIEGIPGDVLAKDYCLGIGWSYVEAESGCGVSYTCRGGARNSEERDFRGLPLREMAELAKSWSFEEATLGTAALNAWYGQRRLLDPLGAEYEEREELPDGSIRKMDAFELVRPRIEAKGDAHVVVIGHFPHVDRIAEYARLTVLERNCRSELDTPDPACEYVLPEADFVFMTGVTFENKTAPRLLELARNAYVTLVGPSVVMSPMLFEHGVNMLAGSVVGDVERVRRAVKSGGTIRFGSALLMTRLCRE</sequence>
<evidence type="ECO:0000259" key="2">
    <source>
        <dbReference type="Pfam" id="PF13938"/>
    </source>
</evidence>
<feature type="domain" description="Putative heavy-metal chelation" evidence="1">
    <location>
        <begin position="124"/>
        <end position="244"/>
    </location>
</feature>
<dbReference type="STRING" id="649764.HMPREF0762_00653"/>
<evidence type="ECO:0000259" key="1">
    <source>
        <dbReference type="Pfam" id="PF04016"/>
    </source>
</evidence>
<comment type="caution">
    <text evidence="3">The sequence shown here is derived from an EMBL/GenBank/DDBJ whole genome shotgun (WGS) entry which is preliminary data.</text>
</comment>
<dbReference type="Pfam" id="PF13938">
    <property type="entry name" value="DUF4213"/>
    <property type="match status" value="1"/>
</dbReference>
<name>D0WFQ3_SLAES</name>